<dbReference type="InterPro" id="IPR052961">
    <property type="entry name" value="Oxido-Kinase-like_Enzymes"/>
</dbReference>
<dbReference type="InterPro" id="IPR015897">
    <property type="entry name" value="CHK_kinase-like"/>
</dbReference>
<name>A0A914Y170_9BILA</name>
<dbReference type="Pfam" id="PF07914">
    <property type="entry name" value="DUF1679"/>
    <property type="match status" value="1"/>
</dbReference>
<dbReference type="InterPro" id="IPR012877">
    <property type="entry name" value="Dhs-27"/>
</dbReference>
<accession>A0A914Y170</accession>
<protein>
    <submittedName>
        <fullName evidence="3">CHK kinase-like domain-containing protein</fullName>
    </submittedName>
</protein>
<evidence type="ECO:0000259" key="1">
    <source>
        <dbReference type="SMART" id="SM00587"/>
    </source>
</evidence>
<proteinExistence type="predicted"/>
<dbReference type="SMART" id="SM00587">
    <property type="entry name" value="CHK"/>
    <property type="match status" value="1"/>
</dbReference>
<dbReference type="PANTHER" id="PTHR23020">
    <property type="entry name" value="UNCHARACTERIZED NUCLEAR HORMONE RECEPTOR-RELATED"/>
    <property type="match status" value="1"/>
</dbReference>
<dbReference type="SUPFAM" id="SSF56112">
    <property type="entry name" value="Protein kinase-like (PK-like)"/>
    <property type="match status" value="1"/>
</dbReference>
<evidence type="ECO:0000313" key="3">
    <source>
        <dbReference type="WBParaSite" id="PSU_v2.g12531.t1"/>
    </source>
</evidence>
<dbReference type="Gene3D" id="3.90.1200.10">
    <property type="match status" value="1"/>
</dbReference>
<dbReference type="InterPro" id="IPR011009">
    <property type="entry name" value="Kinase-like_dom_sf"/>
</dbReference>
<keyword evidence="2" id="KW-1185">Reference proteome</keyword>
<dbReference type="PANTHER" id="PTHR23020:SF41">
    <property type="entry name" value="AMINOGLYCOSIDE PHOSPHOTRANSFERASE DOMAIN-CONTAINING PROTEIN"/>
    <property type="match status" value="1"/>
</dbReference>
<dbReference type="Proteomes" id="UP000887577">
    <property type="component" value="Unplaced"/>
</dbReference>
<sequence>MRGNFIKGDDEAVDGFLINCKRNELFELVEKYRNFSINENFIHFINVQAHKDLTLASVIVHGDITSNNIMWETDSEGNVQNTIAAIIDWQVMHEGSPMSDLASFISLCCDGVVRRQAEEFAIQYYFECLAKEFGDITLIPYTVEKLQTAYDYFFISFGLHTLGSSGFIFQSVNESNEALKEAYYNFGILKSLNAWEDVDRLLQGKYKHIFQKYQNS</sequence>
<feature type="domain" description="CHK kinase-like" evidence="1">
    <location>
        <begin position="6"/>
        <end position="135"/>
    </location>
</feature>
<organism evidence="2 3">
    <name type="scientific">Panagrolaimus superbus</name>
    <dbReference type="NCBI Taxonomy" id="310955"/>
    <lineage>
        <taxon>Eukaryota</taxon>
        <taxon>Metazoa</taxon>
        <taxon>Ecdysozoa</taxon>
        <taxon>Nematoda</taxon>
        <taxon>Chromadorea</taxon>
        <taxon>Rhabditida</taxon>
        <taxon>Tylenchina</taxon>
        <taxon>Panagrolaimomorpha</taxon>
        <taxon>Panagrolaimoidea</taxon>
        <taxon>Panagrolaimidae</taxon>
        <taxon>Panagrolaimus</taxon>
    </lineage>
</organism>
<dbReference type="AlphaFoldDB" id="A0A914Y170"/>
<evidence type="ECO:0000313" key="2">
    <source>
        <dbReference type="Proteomes" id="UP000887577"/>
    </source>
</evidence>
<reference evidence="3" key="1">
    <citation type="submission" date="2022-11" db="UniProtKB">
        <authorList>
            <consortium name="WormBaseParasite"/>
        </authorList>
    </citation>
    <scope>IDENTIFICATION</scope>
</reference>
<dbReference type="WBParaSite" id="PSU_v2.g12531.t1">
    <property type="protein sequence ID" value="PSU_v2.g12531.t1"/>
    <property type="gene ID" value="PSU_v2.g12531"/>
</dbReference>